<gene>
    <name evidence="2" type="ORF">PV327_007735</name>
</gene>
<dbReference type="SUPFAM" id="SSF50494">
    <property type="entry name" value="Trypsin-like serine proteases"/>
    <property type="match status" value="2"/>
</dbReference>
<feature type="region of interest" description="Disordered" evidence="1">
    <location>
        <begin position="845"/>
        <end position="866"/>
    </location>
</feature>
<evidence type="ECO:0000313" key="2">
    <source>
        <dbReference type="EMBL" id="KAK0178893.1"/>
    </source>
</evidence>
<comment type="caution">
    <text evidence="2">The sequence shown here is derived from an EMBL/GenBank/DDBJ whole genome shotgun (WGS) entry which is preliminary data.</text>
</comment>
<reference evidence="2" key="1">
    <citation type="journal article" date="2023" name="bioRxiv">
        <title>Scaffold-level genome assemblies of two parasitoid biocontrol wasps reveal the parthenogenesis mechanism and an associated novel virus.</title>
        <authorList>
            <person name="Inwood S."/>
            <person name="Skelly J."/>
            <person name="Guhlin J."/>
            <person name="Harrop T."/>
            <person name="Goldson S."/>
            <person name="Dearden P."/>
        </authorList>
    </citation>
    <scope>NUCLEOTIDE SEQUENCE</scope>
    <source>
        <strain evidence="2">Lincoln</strain>
        <tissue evidence="2">Whole body</tissue>
    </source>
</reference>
<dbReference type="Proteomes" id="UP001168972">
    <property type="component" value="Unassembled WGS sequence"/>
</dbReference>
<dbReference type="Gene3D" id="2.40.10.10">
    <property type="entry name" value="Trypsin-like serine proteases"/>
    <property type="match status" value="2"/>
</dbReference>
<feature type="compositionally biased region" description="Basic and acidic residues" evidence="1">
    <location>
        <begin position="845"/>
        <end position="861"/>
    </location>
</feature>
<accession>A0AA39G027</accession>
<evidence type="ECO:0000256" key="1">
    <source>
        <dbReference type="SAM" id="MobiDB-lite"/>
    </source>
</evidence>
<sequence length="1069" mass="120751">MWNDVESVSSSTEAPPSESTTNKATNSSNSDYEEILTIKNNVTTTSAPNVTAGLTNSSSFPIDEYWMTQMGDINDDLLHIQAIVVKDEDAEKPCTEGNQKSHNVRAHLAVIIAPLKSTVQMIRVAEWRVHPMHDTNPHGPNHLNHNLAILNLACRISSANYYKIQLPTEAMTHICTEGNCFIAVYRKTSHTSNVMYQIPVPQIPFHNRKRRRSNEYTKVQDNLDVKSTDSISNSSHDILRIINKRSSDGSNGCSQSGAAVMINDTQTAVVAVSCDDRQSSGKWGFTDLYKNLDWIKNILNDWNITESHPMWGEPAVKSSQYNKSSKGCGNCVFNFYISVGCKEKGNCPKNNMNRPINLPTVTPQFNRLPNQELNRMNGIQIQTIKSPWNQGETSSNDIPRLLRSSYKQCPYNSPQCVESLGQINNEPRLIPIGQIPLMKDTGLLNKNIDRFEIDPMLINANNQSHFNKFAKYNTIYRKNGGVINSSDKASQIFINKPEKVSNTLQNMYMPLNVKRNKYVQNELSDWLKRRQAIGANTYRGIDKHHQIDQINFHRGIDKSLRNRMKREETSELWITKEFGIQNETLKMHAFVVRDENIPPCCTAAKAISQTRHFMCSGAILTTRHAITSASCMHFADVYEHHVNADLAVLIGAFSIMPYVIKIDRYEMHPHHVYDVDSSDLSTHDLAILFLNCSILTNNMIIPRLPNGFFDDIGHLCCGRTCQLMTVVQHADNHHVAKLLTAKHIPTPAHDHGRLKSFGMEKKHSMVFSAKFKKNNQTALASRRIKKSVGKLAGTPTFFSKTPYLTRSYSRTNNSSEPSDISKYIKIQNIFDEIENARREISLRNEEENEKAKLAESQKKTESSSNLDEEMITSIDWKKIEEKLGSKISTDNREKMEKFTKNLVDVTMKKVGSVIDPGASRLGNIYAGNIQHFENKFHGVADSSLLQTFLPHGEPSTAEHHNVSDFALAFAKIIKSVVASPSNGDKLIVSSDLYVDENNLGPPPSKYVECPPLGTPVFKNGILIAMISYTCDDVQNWVEWKYVSISRNMNWIRRRISTAGNRKPIIKCMR</sequence>
<evidence type="ECO:0000313" key="3">
    <source>
        <dbReference type="Proteomes" id="UP001168972"/>
    </source>
</evidence>
<protein>
    <submittedName>
        <fullName evidence="2">Uncharacterized protein</fullName>
    </submittedName>
</protein>
<feature type="region of interest" description="Disordered" evidence="1">
    <location>
        <begin position="1"/>
        <end position="31"/>
    </location>
</feature>
<dbReference type="AlphaFoldDB" id="A0AA39G027"/>
<keyword evidence="3" id="KW-1185">Reference proteome</keyword>
<dbReference type="EMBL" id="JAQQBR010000004">
    <property type="protein sequence ID" value="KAK0178893.1"/>
    <property type="molecule type" value="Genomic_DNA"/>
</dbReference>
<dbReference type="InterPro" id="IPR009003">
    <property type="entry name" value="Peptidase_S1_PA"/>
</dbReference>
<name>A0AA39G027_MICHY</name>
<proteinExistence type="predicted"/>
<organism evidence="2 3">
    <name type="scientific">Microctonus hyperodae</name>
    <name type="common">Parasitoid wasp</name>
    <dbReference type="NCBI Taxonomy" id="165561"/>
    <lineage>
        <taxon>Eukaryota</taxon>
        <taxon>Metazoa</taxon>
        <taxon>Ecdysozoa</taxon>
        <taxon>Arthropoda</taxon>
        <taxon>Hexapoda</taxon>
        <taxon>Insecta</taxon>
        <taxon>Pterygota</taxon>
        <taxon>Neoptera</taxon>
        <taxon>Endopterygota</taxon>
        <taxon>Hymenoptera</taxon>
        <taxon>Apocrita</taxon>
        <taxon>Ichneumonoidea</taxon>
        <taxon>Braconidae</taxon>
        <taxon>Euphorinae</taxon>
        <taxon>Microctonus</taxon>
    </lineage>
</organism>
<reference evidence="2" key="2">
    <citation type="submission" date="2023-03" db="EMBL/GenBank/DDBJ databases">
        <authorList>
            <person name="Inwood S.N."/>
            <person name="Skelly J.G."/>
            <person name="Guhlin J."/>
            <person name="Harrop T.W.R."/>
            <person name="Goldson S.G."/>
            <person name="Dearden P.K."/>
        </authorList>
    </citation>
    <scope>NUCLEOTIDE SEQUENCE</scope>
    <source>
        <strain evidence="2">Lincoln</strain>
        <tissue evidence="2">Whole body</tissue>
    </source>
</reference>
<feature type="compositionally biased region" description="Low complexity" evidence="1">
    <location>
        <begin position="1"/>
        <end position="30"/>
    </location>
</feature>
<dbReference type="InterPro" id="IPR043504">
    <property type="entry name" value="Peptidase_S1_PA_chymotrypsin"/>
</dbReference>